<protein>
    <submittedName>
        <fullName evidence="3">IS481 family transposase</fullName>
    </submittedName>
</protein>
<feature type="domain" description="Integrase catalytic" evidence="2">
    <location>
        <begin position="127"/>
        <end position="316"/>
    </location>
</feature>
<dbReference type="Pfam" id="PF13683">
    <property type="entry name" value="rve_3"/>
    <property type="match status" value="1"/>
</dbReference>
<name>A0A5B8UCH9_9ACTN</name>
<dbReference type="SUPFAM" id="SSF46689">
    <property type="entry name" value="Homeodomain-like"/>
    <property type="match status" value="1"/>
</dbReference>
<dbReference type="PANTHER" id="PTHR35004">
    <property type="entry name" value="TRANSPOSASE RV3428C-RELATED"/>
    <property type="match status" value="1"/>
</dbReference>
<dbReference type="InterPro" id="IPR055247">
    <property type="entry name" value="InsJ-like_HTH"/>
</dbReference>
<dbReference type="PANTHER" id="PTHR35004:SF6">
    <property type="entry name" value="TRANSPOSASE"/>
    <property type="match status" value="1"/>
</dbReference>
<organism evidence="3 4">
    <name type="scientific">Baekduia soli</name>
    <dbReference type="NCBI Taxonomy" id="496014"/>
    <lineage>
        <taxon>Bacteria</taxon>
        <taxon>Bacillati</taxon>
        <taxon>Actinomycetota</taxon>
        <taxon>Thermoleophilia</taxon>
        <taxon>Solirubrobacterales</taxon>
        <taxon>Baekduiaceae</taxon>
        <taxon>Baekduia</taxon>
    </lineage>
</organism>
<dbReference type="InterPro" id="IPR047656">
    <property type="entry name" value="IS481-like_transpos"/>
</dbReference>
<dbReference type="Gene3D" id="3.30.420.10">
    <property type="entry name" value="Ribonuclease H-like superfamily/Ribonuclease H"/>
    <property type="match status" value="1"/>
</dbReference>
<evidence type="ECO:0000256" key="1">
    <source>
        <dbReference type="SAM" id="MobiDB-lite"/>
    </source>
</evidence>
<accession>A0A5B8UCH9</accession>
<dbReference type="PROSITE" id="PS50994">
    <property type="entry name" value="INTEGRASE"/>
    <property type="match status" value="1"/>
</dbReference>
<evidence type="ECO:0000259" key="2">
    <source>
        <dbReference type="PROSITE" id="PS50994"/>
    </source>
</evidence>
<gene>
    <name evidence="3" type="ORF">FSW04_24110</name>
</gene>
<proteinExistence type="predicted"/>
<dbReference type="InterPro" id="IPR012337">
    <property type="entry name" value="RNaseH-like_sf"/>
</dbReference>
<dbReference type="KEGG" id="bsol:FSW04_24110"/>
<dbReference type="OrthoDB" id="568335at2"/>
<dbReference type="AlphaFoldDB" id="A0A5B8UCH9"/>
<dbReference type="Pfam" id="PF13518">
    <property type="entry name" value="HTH_28"/>
    <property type="match status" value="1"/>
</dbReference>
<dbReference type="RefSeq" id="WP_146922911.1">
    <property type="nucleotide sequence ID" value="NZ_CP042430.1"/>
</dbReference>
<reference evidence="3 4" key="1">
    <citation type="journal article" date="2018" name="J. Microbiol.">
        <title>Baekduia soli gen. nov., sp. nov., a novel bacterium isolated from the soil of Baekdu Mountain and proposal of a novel family name, Baekduiaceae fam. nov.</title>
        <authorList>
            <person name="An D.S."/>
            <person name="Siddiqi M.Z."/>
            <person name="Kim K.H."/>
            <person name="Yu H.S."/>
            <person name="Im W.T."/>
        </authorList>
    </citation>
    <scope>NUCLEOTIDE SEQUENCE [LARGE SCALE GENOMIC DNA]</scope>
    <source>
        <strain evidence="3 4">BR7-21</strain>
    </source>
</reference>
<sequence>MKLHANARLSLIRRREMVEMVVSGQHSVPEAARIAGVSATTCSKWVRRFETDGELGLLDRSSAPNTVANRTDEQRIGCIAALRRLRMTGPEIAEVLGMALSTVSGILTKIGMGKLGRLGLEPARRYARERPGELIHVDVKKLGRIGPKGAGHRMTGSKRGQANRGRDGRRTAGWEFIHVAIDDATRLAYVESLADEKAITAIGFLKRAKAFFEAHGMSVQAVMTDNGSAYRSTAHAIACRALGLKHLRTRAYRPQTNGKAERFIRTMLSGWAYGALYRSSDERAAALDGWLFTYNHRRRHAAISRQTPITRLNNLLGTYT</sequence>
<dbReference type="InterPro" id="IPR001584">
    <property type="entry name" value="Integrase_cat-core"/>
</dbReference>
<keyword evidence="4" id="KW-1185">Reference proteome</keyword>
<dbReference type="SUPFAM" id="SSF53098">
    <property type="entry name" value="Ribonuclease H-like"/>
    <property type="match status" value="1"/>
</dbReference>
<dbReference type="Proteomes" id="UP000321805">
    <property type="component" value="Chromosome"/>
</dbReference>
<dbReference type="InterPro" id="IPR036397">
    <property type="entry name" value="RNaseH_sf"/>
</dbReference>
<feature type="region of interest" description="Disordered" evidence="1">
    <location>
        <begin position="146"/>
        <end position="167"/>
    </location>
</feature>
<evidence type="ECO:0000313" key="4">
    <source>
        <dbReference type="Proteomes" id="UP000321805"/>
    </source>
</evidence>
<dbReference type="GO" id="GO:0003676">
    <property type="term" value="F:nucleic acid binding"/>
    <property type="evidence" value="ECO:0007669"/>
    <property type="project" value="InterPro"/>
</dbReference>
<dbReference type="NCBIfam" id="NF033577">
    <property type="entry name" value="transpos_IS481"/>
    <property type="match status" value="1"/>
</dbReference>
<dbReference type="InterPro" id="IPR009057">
    <property type="entry name" value="Homeodomain-like_sf"/>
</dbReference>
<evidence type="ECO:0000313" key="3">
    <source>
        <dbReference type="EMBL" id="QEC50362.1"/>
    </source>
</evidence>
<dbReference type="GO" id="GO:0015074">
    <property type="term" value="P:DNA integration"/>
    <property type="evidence" value="ECO:0007669"/>
    <property type="project" value="InterPro"/>
</dbReference>
<dbReference type="EMBL" id="CP042430">
    <property type="protein sequence ID" value="QEC50362.1"/>
    <property type="molecule type" value="Genomic_DNA"/>
</dbReference>